<evidence type="ECO:0000256" key="7">
    <source>
        <dbReference type="SAM" id="Phobius"/>
    </source>
</evidence>
<dbReference type="PANTHER" id="PTHR12191">
    <property type="entry name" value="SOLUTE CARRIER FAMILY 39"/>
    <property type="match status" value="1"/>
</dbReference>
<keyword evidence="3 7" id="KW-0812">Transmembrane</keyword>
<dbReference type="Pfam" id="PF02535">
    <property type="entry name" value="Zip"/>
    <property type="match status" value="1"/>
</dbReference>
<feature type="transmembrane region" description="Helical" evidence="7">
    <location>
        <begin position="366"/>
        <end position="387"/>
    </location>
</feature>
<organism evidence="8 9">
    <name type="scientific">Phrynosoma platyrhinos</name>
    <name type="common">Desert horned lizard</name>
    <dbReference type="NCBI Taxonomy" id="52577"/>
    <lineage>
        <taxon>Eukaryota</taxon>
        <taxon>Metazoa</taxon>
        <taxon>Chordata</taxon>
        <taxon>Craniata</taxon>
        <taxon>Vertebrata</taxon>
        <taxon>Euteleostomi</taxon>
        <taxon>Lepidosauria</taxon>
        <taxon>Squamata</taxon>
        <taxon>Bifurcata</taxon>
        <taxon>Unidentata</taxon>
        <taxon>Episquamata</taxon>
        <taxon>Toxicofera</taxon>
        <taxon>Iguania</taxon>
        <taxon>Phrynosomatidae</taxon>
        <taxon>Phrynosomatinae</taxon>
        <taxon>Phrynosoma</taxon>
    </lineage>
</organism>
<comment type="subcellular location">
    <subcellularLocation>
        <location evidence="1">Membrane</location>
        <topology evidence="1">Multi-pass membrane protein</topology>
    </subcellularLocation>
</comment>
<accession>A0ABQ7THW1</accession>
<feature type="transmembrane region" description="Helical" evidence="7">
    <location>
        <begin position="577"/>
        <end position="594"/>
    </location>
</feature>
<dbReference type="InterPro" id="IPR050799">
    <property type="entry name" value="ZIP_Transporter"/>
</dbReference>
<evidence type="ECO:0000256" key="2">
    <source>
        <dbReference type="ARBA" id="ARBA00006939"/>
    </source>
</evidence>
<evidence type="ECO:0000256" key="1">
    <source>
        <dbReference type="ARBA" id="ARBA00004141"/>
    </source>
</evidence>
<feature type="transmembrane region" description="Helical" evidence="7">
    <location>
        <begin position="320"/>
        <end position="342"/>
    </location>
</feature>
<keyword evidence="4 7" id="KW-1133">Transmembrane helix</keyword>
<feature type="transmembrane region" description="Helical" evidence="7">
    <location>
        <begin position="614"/>
        <end position="637"/>
    </location>
</feature>
<evidence type="ECO:0000256" key="5">
    <source>
        <dbReference type="ARBA" id="ARBA00023136"/>
    </source>
</evidence>
<evidence type="ECO:0000256" key="4">
    <source>
        <dbReference type="ARBA" id="ARBA00022989"/>
    </source>
</evidence>
<evidence type="ECO:0000313" key="8">
    <source>
        <dbReference type="EMBL" id="KAH0629171.1"/>
    </source>
</evidence>
<feature type="region of interest" description="Disordered" evidence="6">
    <location>
        <begin position="451"/>
        <end position="477"/>
    </location>
</feature>
<evidence type="ECO:0000256" key="3">
    <source>
        <dbReference type="ARBA" id="ARBA00022692"/>
    </source>
</evidence>
<name>A0ABQ7THW1_PHRPL</name>
<evidence type="ECO:0008006" key="10">
    <source>
        <dbReference type="Google" id="ProtNLM"/>
    </source>
</evidence>
<feature type="transmembrane region" description="Helical" evidence="7">
    <location>
        <begin position="549"/>
        <end position="571"/>
    </location>
</feature>
<gene>
    <name evidence="8" type="ORF">JD844_011039</name>
</gene>
<feature type="transmembrane region" description="Helical" evidence="7">
    <location>
        <begin position="285"/>
        <end position="313"/>
    </location>
</feature>
<sequence length="647" mass="70702">MLWLRANVSLPCRSSFMDQKTSHFCLAGAWVALIFLQSTCHFVLADPPDLLPHGAAWTLLEDATQEQGYYLQQLFGQYGENGTLSFEGLTRLLLSLGLGKVQVVEIEHEELGHGHVSHLDILEVQENKHLHSHSALEHLSKTEHRTRAQAENINLTRPGVPQLGHATLTPPVSATLHGRHVTKPSFEQEPEQSGKNKDIFKPSQGHSRINLLESVIALDHSVYNHLHEDCLNVSQLLVNFGLNSVSKITPEQFTLLCPALLYQIDSRVCIQHYDEVAFGMPGSNLWAGLGWGFVAITLTSLPSVLAIVFVPLLNHELFRFLLAFLVALAVGTLCGDALLHLWPHAQARAHGLLSPKHQPTPTAEDAVLKGLCVFGGIYFLFLIENLMGTLKDLWAKRKTIKHPDQATARMDERSIVSLRTSPGAESQSLTAPEGEAGNLYAEAQDCSIQIRSSEDDEASSERQAGQLHPHGHSHSPAGAQNAGIADIAWMVILGDGIHNFTDGLAIGAAFSDGISSGLSTTVAVFCHELPHELGDCAVLLQAGMPLRRVLLFNLLSAFLAYWGTVVGTIISRSSSQVTPWVFAITAGIFLYVALVDMLPEMLQRSSPKGRKVSLLHFLLQNLGFLSGGALMLCIALFEEHITFRLDG</sequence>
<keyword evidence="5 7" id="KW-0472">Membrane</keyword>
<dbReference type="Proteomes" id="UP000826234">
    <property type="component" value="Unassembled WGS sequence"/>
</dbReference>
<keyword evidence="9" id="KW-1185">Reference proteome</keyword>
<dbReference type="PANTHER" id="PTHR12191:SF17">
    <property type="entry name" value="ZINC TRANSPORTER ZIP5"/>
    <property type="match status" value="1"/>
</dbReference>
<evidence type="ECO:0000256" key="6">
    <source>
        <dbReference type="SAM" id="MobiDB-lite"/>
    </source>
</evidence>
<comment type="similarity">
    <text evidence="2">Belongs to the ZIP transporter (TC 2.A.5) family.</text>
</comment>
<evidence type="ECO:0000313" key="9">
    <source>
        <dbReference type="Proteomes" id="UP000826234"/>
    </source>
</evidence>
<proteinExistence type="inferred from homology"/>
<dbReference type="EMBL" id="JAIPUX010000439">
    <property type="protein sequence ID" value="KAH0629171.1"/>
    <property type="molecule type" value="Genomic_DNA"/>
</dbReference>
<reference evidence="8 9" key="1">
    <citation type="journal article" date="2022" name="Gigascience">
        <title>A chromosome-level genome assembly and annotation of the desert horned lizard, Phrynosoma platyrhinos, provides insight into chromosomal rearrangements among reptiles.</title>
        <authorList>
            <person name="Koochekian N."/>
            <person name="Ascanio A."/>
            <person name="Farleigh K."/>
            <person name="Card D.C."/>
            <person name="Schield D.R."/>
            <person name="Castoe T.A."/>
            <person name="Jezkova T."/>
        </authorList>
    </citation>
    <scope>NUCLEOTIDE SEQUENCE [LARGE SCALE GENOMIC DNA]</scope>
    <source>
        <strain evidence="8">NK-2021</strain>
    </source>
</reference>
<comment type="caution">
    <text evidence="8">The sequence shown here is derived from an EMBL/GenBank/DDBJ whole genome shotgun (WGS) entry which is preliminary data.</text>
</comment>
<dbReference type="InterPro" id="IPR003689">
    <property type="entry name" value="ZIP"/>
</dbReference>
<protein>
    <recommendedName>
        <fullName evidence="10">Solute carrier family 39 member 5</fullName>
    </recommendedName>
</protein>